<evidence type="ECO:0000256" key="2">
    <source>
        <dbReference type="SAM" id="MobiDB-lite"/>
    </source>
</evidence>
<dbReference type="AlphaFoldDB" id="A0A0G4E9K5"/>
<dbReference type="OrthoDB" id="354570at2759"/>
<dbReference type="InterPro" id="IPR003877">
    <property type="entry name" value="SPRY_dom"/>
</dbReference>
<evidence type="ECO:0000256" key="1">
    <source>
        <dbReference type="ARBA" id="ARBA00021772"/>
    </source>
</evidence>
<dbReference type="InterPro" id="IPR035766">
    <property type="entry name" value="SPRYD7"/>
</dbReference>
<dbReference type="VEuPathDB" id="CryptoDB:Vbra_11018"/>
<feature type="domain" description="B30.2/SPRY" evidence="3">
    <location>
        <begin position="39"/>
        <end position="223"/>
    </location>
</feature>
<keyword evidence="5" id="KW-1185">Reference proteome</keyword>
<accession>A0A0G4E9K5</accession>
<evidence type="ECO:0000313" key="5">
    <source>
        <dbReference type="Proteomes" id="UP000041254"/>
    </source>
</evidence>
<dbReference type="EMBL" id="CDMY01000061">
    <property type="protein sequence ID" value="CEL92292.1"/>
    <property type="molecule type" value="Genomic_DNA"/>
</dbReference>
<proteinExistence type="predicted"/>
<dbReference type="InterPro" id="IPR043136">
    <property type="entry name" value="B30.2/SPRY_sf"/>
</dbReference>
<gene>
    <name evidence="4" type="ORF">Vbra_11018</name>
</gene>
<dbReference type="PANTHER" id="PTHR20951:SF2">
    <property type="entry name" value="SPRY DOMAIN-CONTAINING PROTEIN 7"/>
    <property type="match status" value="1"/>
</dbReference>
<feature type="compositionally biased region" description="Low complexity" evidence="2">
    <location>
        <begin position="12"/>
        <end position="26"/>
    </location>
</feature>
<dbReference type="Proteomes" id="UP000041254">
    <property type="component" value="Unassembled WGS sequence"/>
</dbReference>
<sequence length="248" mass="25631">MAVTSLIKHITDAGSGSADRPAAAAARKAKREDPPSSANGRRGGGQGRDGHQQRRGAPRDRDTASALSVVRIGARGSQILLDGRVARGSGVVLSNVPIIQDKVYWEVRVLKVGRILVGVSRELVGDYLENLAADGDGRGAGGFGDGVMSWARAFGVQGGIPVAPDDVISCTFDQSDIPTRLAFRLNGKALDSATISGVKGEVRPAVGIAEGACVEVNFDPSHCRHLGACVGGGFSCLMVSRLLYGGNG</sequence>
<dbReference type="Gene3D" id="2.60.120.920">
    <property type="match status" value="1"/>
</dbReference>
<feature type="region of interest" description="Disordered" evidence="2">
    <location>
        <begin position="1"/>
        <end position="65"/>
    </location>
</feature>
<dbReference type="InterPro" id="IPR013320">
    <property type="entry name" value="ConA-like_dom_sf"/>
</dbReference>
<dbReference type="Pfam" id="PF00622">
    <property type="entry name" value="SPRY"/>
    <property type="match status" value="1"/>
</dbReference>
<organism evidence="4 5">
    <name type="scientific">Vitrella brassicaformis (strain CCMP3155)</name>
    <dbReference type="NCBI Taxonomy" id="1169540"/>
    <lineage>
        <taxon>Eukaryota</taxon>
        <taxon>Sar</taxon>
        <taxon>Alveolata</taxon>
        <taxon>Colpodellida</taxon>
        <taxon>Vitrellaceae</taxon>
        <taxon>Vitrella</taxon>
    </lineage>
</organism>
<protein>
    <recommendedName>
        <fullName evidence="1">SPRY domain-containing protein 7</fullName>
    </recommendedName>
</protein>
<dbReference type="InParanoid" id="A0A0G4E9K5"/>
<feature type="compositionally biased region" description="Basic and acidic residues" evidence="2">
    <location>
        <begin position="48"/>
        <end position="63"/>
    </location>
</feature>
<reference evidence="4 5" key="1">
    <citation type="submission" date="2014-11" db="EMBL/GenBank/DDBJ databases">
        <authorList>
            <person name="Zhu J."/>
            <person name="Qi W."/>
            <person name="Song R."/>
        </authorList>
    </citation>
    <scope>NUCLEOTIDE SEQUENCE [LARGE SCALE GENOMIC DNA]</scope>
</reference>
<evidence type="ECO:0000259" key="3">
    <source>
        <dbReference type="PROSITE" id="PS50188"/>
    </source>
</evidence>
<dbReference type="InterPro" id="IPR001870">
    <property type="entry name" value="B30.2/SPRY"/>
</dbReference>
<dbReference type="PANTHER" id="PTHR20951">
    <property type="entry name" value="C13ORF1 PROTEIN-RELATED"/>
    <property type="match status" value="1"/>
</dbReference>
<name>A0A0G4E9K5_VITBC</name>
<dbReference type="PROSITE" id="PS50188">
    <property type="entry name" value="B302_SPRY"/>
    <property type="match status" value="1"/>
</dbReference>
<evidence type="ECO:0000313" key="4">
    <source>
        <dbReference type="EMBL" id="CEL92292.1"/>
    </source>
</evidence>
<dbReference type="OMA" id="MSWARAF"/>
<dbReference type="SUPFAM" id="SSF49899">
    <property type="entry name" value="Concanavalin A-like lectins/glucanases"/>
    <property type="match status" value="1"/>
</dbReference>